<evidence type="ECO:0000259" key="2">
    <source>
        <dbReference type="Pfam" id="PF01551"/>
    </source>
</evidence>
<dbReference type="GO" id="GO:0004222">
    <property type="term" value="F:metalloendopeptidase activity"/>
    <property type="evidence" value="ECO:0007669"/>
    <property type="project" value="TreeGrafter"/>
</dbReference>
<feature type="signal peptide" evidence="1">
    <location>
        <begin position="1"/>
        <end position="22"/>
    </location>
</feature>
<dbReference type="Gene3D" id="2.70.70.10">
    <property type="entry name" value="Glucose Permease (Domain IIA)"/>
    <property type="match status" value="1"/>
</dbReference>
<dbReference type="Proteomes" id="UP000075515">
    <property type="component" value="Unassembled WGS sequence"/>
</dbReference>
<feature type="domain" description="M23ase beta-sheet core" evidence="2">
    <location>
        <begin position="328"/>
        <end position="425"/>
    </location>
</feature>
<dbReference type="PROSITE" id="PS51257">
    <property type="entry name" value="PROKAR_LIPOPROTEIN"/>
    <property type="match status" value="1"/>
</dbReference>
<feature type="domain" description="Golvesin/Xly CBD-like" evidence="3">
    <location>
        <begin position="465"/>
        <end position="588"/>
    </location>
</feature>
<reference evidence="4 5" key="1">
    <citation type="submission" date="2014-02" db="EMBL/GenBank/DDBJ databases">
        <title>The small core and large imbalanced accessory genome model reveals a collaborative survival strategy of Sorangium cellulosum strains in nature.</title>
        <authorList>
            <person name="Han K."/>
            <person name="Peng R."/>
            <person name="Blom J."/>
            <person name="Li Y.-Z."/>
        </authorList>
    </citation>
    <scope>NUCLEOTIDE SEQUENCE [LARGE SCALE GENOMIC DNA]</scope>
    <source>
        <strain evidence="4 5">So0149</strain>
    </source>
</reference>
<gene>
    <name evidence="4" type="ORF">BE18_45170</name>
</gene>
<dbReference type="Pfam" id="PF25275">
    <property type="entry name" value="Golvesin_C"/>
    <property type="match status" value="1"/>
</dbReference>
<dbReference type="PANTHER" id="PTHR21666:SF270">
    <property type="entry name" value="MUREIN HYDROLASE ACTIVATOR ENVC"/>
    <property type="match status" value="1"/>
</dbReference>
<evidence type="ECO:0000259" key="3">
    <source>
        <dbReference type="Pfam" id="PF25275"/>
    </source>
</evidence>
<dbReference type="PANTHER" id="PTHR21666">
    <property type="entry name" value="PEPTIDASE-RELATED"/>
    <property type="match status" value="1"/>
</dbReference>
<keyword evidence="1" id="KW-0732">Signal</keyword>
<dbReference type="InterPro" id="IPR011055">
    <property type="entry name" value="Dup_hybrid_motif"/>
</dbReference>
<dbReference type="Gene3D" id="1.25.40.10">
    <property type="entry name" value="Tetratricopeptide repeat domain"/>
    <property type="match status" value="1"/>
</dbReference>
<dbReference type="Pfam" id="PF01551">
    <property type="entry name" value="Peptidase_M23"/>
    <property type="match status" value="1"/>
</dbReference>
<protein>
    <recommendedName>
        <fullName evidence="6">Peptidase M23 domain-containing protein</fullName>
    </recommendedName>
</protein>
<dbReference type="InterPro" id="IPR016047">
    <property type="entry name" value="M23ase_b-sheet_dom"/>
</dbReference>
<dbReference type="CDD" id="cd12797">
    <property type="entry name" value="M23_peptidase"/>
    <property type="match status" value="1"/>
</dbReference>
<organism evidence="4 5">
    <name type="scientific">Sorangium cellulosum</name>
    <name type="common">Polyangium cellulosum</name>
    <dbReference type="NCBI Taxonomy" id="56"/>
    <lineage>
        <taxon>Bacteria</taxon>
        <taxon>Pseudomonadati</taxon>
        <taxon>Myxococcota</taxon>
        <taxon>Polyangia</taxon>
        <taxon>Polyangiales</taxon>
        <taxon>Polyangiaceae</taxon>
        <taxon>Sorangium</taxon>
    </lineage>
</organism>
<evidence type="ECO:0000256" key="1">
    <source>
        <dbReference type="SAM" id="SignalP"/>
    </source>
</evidence>
<dbReference type="InterPro" id="IPR011990">
    <property type="entry name" value="TPR-like_helical_dom_sf"/>
</dbReference>
<dbReference type="AlphaFoldDB" id="A0A150RYJ4"/>
<dbReference type="Pfam" id="PF13428">
    <property type="entry name" value="TPR_14"/>
    <property type="match status" value="1"/>
</dbReference>
<feature type="chain" id="PRO_5010449814" description="Peptidase M23 domain-containing protein" evidence="1">
    <location>
        <begin position="23"/>
        <end position="595"/>
    </location>
</feature>
<dbReference type="SUPFAM" id="SSF48452">
    <property type="entry name" value="TPR-like"/>
    <property type="match status" value="1"/>
</dbReference>
<accession>A0A150RYJ4</accession>
<name>A0A150RYJ4_SORCE</name>
<dbReference type="InterPro" id="IPR033803">
    <property type="entry name" value="CBD-like_Golvesin-Xly"/>
</dbReference>
<dbReference type="EMBL" id="JEMC01002758">
    <property type="protein sequence ID" value="KYF85312.1"/>
    <property type="molecule type" value="Genomic_DNA"/>
</dbReference>
<dbReference type="SUPFAM" id="SSF51261">
    <property type="entry name" value="Duplicated hybrid motif"/>
    <property type="match status" value="1"/>
</dbReference>
<comment type="caution">
    <text evidence="4">The sequence shown here is derived from an EMBL/GenBank/DDBJ whole genome shotgun (WGS) entry which is preliminary data.</text>
</comment>
<dbReference type="InterPro" id="IPR050570">
    <property type="entry name" value="Cell_wall_metabolism_enzyme"/>
</dbReference>
<sequence>MKSIPSRSLSLALLFVITGCGAEGPDLLDGSKEPPDSARSSLSDDALLAAAVDAEERGEIELALRCYEALGRSPSAWYAWAGVSGLTALHRMLGDFDAARAVTARVRAEQPDRAGLMHVWDGDTAAIEGDTARALDAYGAAFDEHGVQVAGQQHPIGLVALRQISRVHLGAGDPAGAAAVLRELVRRYPDHRDAELALASAIAFDAMADGALPTSSLPELLHEGGCVEGAPCALASRGLPPPRAASVATELAGLSGLRFTLSAEDDALARSVRRATLLRGERARTAVEREASAAACVVPVASDGFMIPLANDHSGYTFMESPDSTGGYHPGLDINGPGAGDSDCGLPFVAAASGCVTDSSPANWGSATVQSAYALRTWTHQYGHASAILYSTGAAVAKGASLGYVGRVGAKSCHLHFEIREQDHPNATSADYYNTSSQANVGDWYQDPFPFIGAHRSYAAITWVDEDAFTFSGSWTSVSGVGDEDDLRYAVTTPTSSKTSYARYTVIPSSSRIYQLWAFVPWNHATSTAAPVKLYNPSNVAVISGAVNQNIRYDAWVLVGAAALAAGAAYSLEVASNTGESGRKVAVDDFLIVGL</sequence>
<evidence type="ECO:0000313" key="5">
    <source>
        <dbReference type="Proteomes" id="UP000075515"/>
    </source>
</evidence>
<proteinExistence type="predicted"/>
<evidence type="ECO:0000313" key="4">
    <source>
        <dbReference type="EMBL" id="KYF85312.1"/>
    </source>
</evidence>
<evidence type="ECO:0008006" key="6">
    <source>
        <dbReference type="Google" id="ProtNLM"/>
    </source>
</evidence>